<dbReference type="Pfam" id="PF17921">
    <property type="entry name" value="Integrase_H2C2"/>
    <property type="match status" value="1"/>
</dbReference>
<dbReference type="PANTHER" id="PTHR37984">
    <property type="entry name" value="PROTEIN CBG26694"/>
    <property type="match status" value="1"/>
</dbReference>
<keyword evidence="1" id="KW-0511">Multifunctional enzyme</keyword>
<dbReference type="InterPro" id="IPR001584">
    <property type="entry name" value="Integrase_cat-core"/>
</dbReference>
<feature type="compositionally biased region" description="Polar residues" evidence="2">
    <location>
        <begin position="1070"/>
        <end position="1084"/>
    </location>
</feature>
<evidence type="ECO:0000313" key="6">
    <source>
        <dbReference type="Proteomes" id="UP000683360"/>
    </source>
</evidence>
<reference evidence="5" key="1">
    <citation type="submission" date="2021-03" db="EMBL/GenBank/DDBJ databases">
        <authorList>
            <person name="Bekaert M."/>
        </authorList>
    </citation>
    <scope>NUCLEOTIDE SEQUENCE</scope>
</reference>
<dbReference type="SUPFAM" id="SSF56672">
    <property type="entry name" value="DNA/RNA polymerases"/>
    <property type="match status" value="1"/>
</dbReference>
<dbReference type="InterPro" id="IPR036397">
    <property type="entry name" value="RNaseH_sf"/>
</dbReference>
<accession>A0A8S3V378</accession>
<dbReference type="OrthoDB" id="116078at2759"/>
<dbReference type="GO" id="GO:0003824">
    <property type="term" value="F:catalytic activity"/>
    <property type="evidence" value="ECO:0007669"/>
    <property type="project" value="UniProtKB-KW"/>
</dbReference>
<protein>
    <submittedName>
        <fullName evidence="5">Uncharacterized protein</fullName>
    </submittedName>
</protein>
<dbReference type="PANTHER" id="PTHR37984:SF5">
    <property type="entry name" value="PROTEIN NYNRIN-LIKE"/>
    <property type="match status" value="1"/>
</dbReference>
<dbReference type="Pfam" id="PF00078">
    <property type="entry name" value="RVT_1"/>
    <property type="match status" value="1"/>
</dbReference>
<dbReference type="InterPro" id="IPR041588">
    <property type="entry name" value="Integrase_H2C2"/>
</dbReference>
<comment type="caution">
    <text evidence="5">The sequence shown here is derived from an EMBL/GenBank/DDBJ whole genome shotgun (WGS) entry which is preliminary data.</text>
</comment>
<dbReference type="InterPro" id="IPR043502">
    <property type="entry name" value="DNA/RNA_pol_sf"/>
</dbReference>
<dbReference type="Gene3D" id="3.30.70.270">
    <property type="match status" value="2"/>
</dbReference>
<evidence type="ECO:0000259" key="3">
    <source>
        <dbReference type="PROSITE" id="PS50878"/>
    </source>
</evidence>
<dbReference type="InterPro" id="IPR005162">
    <property type="entry name" value="Retrotrans_gag_dom"/>
</dbReference>
<dbReference type="GO" id="GO:0003676">
    <property type="term" value="F:nucleic acid binding"/>
    <property type="evidence" value="ECO:0007669"/>
    <property type="project" value="InterPro"/>
</dbReference>
<evidence type="ECO:0000256" key="1">
    <source>
        <dbReference type="ARBA" id="ARBA00023268"/>
    </source>
</evidence>
<dbReference type="FunFam" id="1.10.340.70:FF:000001">
    <property type="entry name" value="Retrovirus-related Pol polyprotein from transposon gypsy-like Protein"/>
    <property type="match status" value="1"/>
</dbReference>
<dbReference type="Proteomes" id="UP000683360">
    <property type="component" value="Unassembled WGS sequence"/>
</dbReference>
<dbReference type="Gene3D" id="1.10.340.70">
    <property type="match status" value="1"/>
</dbReference>
<feature type="domain" description="Reverse transcriptase" evidence="3">
    <location>
        <begin position="530"/>
        <end position="729"/>
    </location>
</feature>
<dbReference type="Gene3D" id="3.10.10.10">
    <property type="entry name" value="HIV Type 1 Reverse Transcriptase, subunit A, domain 1"/>
    <property type="match status" value="1"/>
</dbReference>
<dbReference type="InterPro" id="IPR041577">
    <property type="entry name" value="RT_RNaseH_2"/>
</dbReference>
<feature type="region of interest" description="Disordered" evidence="2">
    <location>
        <begin position="1526"/>
        <end position="1568"/>
    </location>
</feature>
<dbReference type="GO" id="GO:0015074">
    <property type="term" value="P:DNA integration"/>
    <property type="evidence" value="ECO:0007669"/>
    <property type="project" value="InterPro"/>
</dbReference>
<feature type="region of interest" description="Disordered" evidence="2">
    <location>
        <begin position="1054"/>
        <end position="1125"/>
    </location>
</feature>
<dbReference type="Pfam" id="PF03732">
    <property type="entry name" value="Retrotrans_gag"/>
    <property type="match status" value="1"/>
</dbReference>
<dbReference type="SUPFAM" id="SSF53098">
    <property type="entry name" value="Ribonuclease H-like"/>
    <property type="match status" value="1"/>
</dbReference>
<name>A0A8S3V378_MYTED</name>
<dbReference type="Pfam" id="PF00665">
    <property type="entry name" value="rve"/>
    <property type="match status" value="1"/>
</dbReference>
<sequence length="1655" mass="188203">MTSNQLSANFSDDEYDSEVEFGLISIKSPETPLLPLPVSISPLSQYSDDSLEFELEQPNSVLSDEFLSLNQLREPDINYLLTPSPKLPLNFSTCNSNLAISDTMEKLANCRKFGGYPHENAALFIAEFESYATLHNISPLDDNRIIAALHLHLTGPALTWFNSLSSENKASWEAIVHLFTDKYVDLDWQNPTVMLDSEIFENMSLSSGQSIDDFYCQLVEKANTLKKPDHEILVKFIKGLPEQLAFFVRAGHHRDSPSALAAAKMGEAYGYRKAELQVAAASKQAKPSDKRDSEFASLQSQIDTLTKAVQNLTASKTDESTKQNRRTDRFAYSRQQATYPLRQQTVVSRQPTSLRQQTIFVSIVIRQIILNVIATGTDKELAVPISHVSCVTKLVIQRLIIVAKFEILDNDSDLIATCIGNRENPEVNNVQFSTEKCEDGELSGTKFFSYFDIPKHLSESEQGQLKGFLKSHDNIFVTDENPALGFTDVVQHKIILKPDFKPKYQRSYRLTPDKKQVLRDHLDHLLKQGIISPVGETEDIPITSPIVLVSKRAKESRNSQNSDFNQSSNSLSQFRFCCDFRYLNSQSQQFFYGLPELQDLTESFSNRTPNFITHIDLSSGFFQMPISPDSQRYTAFNTCYGTYQFLRLPMGLSSSPGSFQLLMDKVLHGLTFNSCLCYLDDVLITSETFEQHLSDLHEVFNRLQAAGLKLGPKKCHFAQKSCLFLGHLISKDGIQPPPDRITAVQEYPSPRSVRELRRALGLLNWFKKFIPNFSAEIEPLTKLLRKNAKFRWTSEQENAFTKLKSLLTNSPILAFPNFHTEFYLAVDTSSKGIGYMLYQYQETASDSKDVSVIRFGSKSLSKWQRSYGPTKLELLGMVTAILDCAMYLRGRKFIVECDHQALRPIFQKQLKGAIYERWVAILQQFNFELRYKPAKDMQVADALSRSTRLTSCEGIDSPDQENPFFPYVPEHVGDIQFEGKRVKFPNFMDSESTDFQEHNLPEVNNVMQSHDSIRNLKHFKRSKQFQNKQLDFGYDADTLPDYIKYQQFTDKCDSEDRNITADTGNRDIPETSSQNIDTENQSESVDPKTSAKNQDTEISTEKEDHSNFTTLNTDGDETQTNLSTETATTKCKRTKLFTSYQLALPEVAIKTVLRLYHDSPLGGHGGIQHTADMLKEHYYFPKLLQSVTDYVRSCHDCQSRKVTQVKTKAGIVAFKTPEAPFQVWQMDLYGPVPVSAKGNSYIFTAVDAFTKFLVAEPIPNKDALTVAEVLFKLVSQYGVCDTLISDRGSEATARAIKEVCRLLEINQQYTPSFTHHCLGLCERTHRTFAERMTPYIQQGKHWEDMVPSILFSLNSTANDSVKYSPFEILYGSRPKFPLSGHVRDLNLASIPKDYHDYLKQFSERLDIIRNEVKDHALKSQTAMMERANQKVHNLTLRLGDFVYMSKDPTGPGHKFKFKFAGPYVVENCESPHLYTLKDQTTSKIFPSIHINRLKPAYVRKPNQCNYFMDPVITNVNQFTVEHDLLSDEHSEHSENDSPCNDLVSSENKLSNVPDVSTSENNLPVRRSKRTHRKPMRFRDTNFTTPESSTDSHIKDNVKIKRILACKIVNGTHKYLVHLCGEPAQNARWMDISDLNVKAKEIISKKAPAYNKLSVL</sequence>
<dbReference type="EMBL" id="CAJPWZ010003103">
    <property type="protein sequence ID" value="CAG2252023.1"/>
    <property type="molecule type" value="Genomic_DNA"/>
</dbReference>
<dbReference type="PROSITE" id="PS50994">
    <property type="entry name" value="INTEGRASE"/>
    <property type="match status" value="1"/>
</dbReference>
<feature type="compositionally biased region" description="Basic and acidic residues" evidence="2">
    <location>
        <begin position="1526"/>
        <end position="1535"/>
    </location>
</feature>
<dbReference type="FunFam" id="3.30.70.270:FF:000020">
    <property type="entry name" value="Transposon Tf2-6 polyprotein-like Protein"/>
    <property type="match status" value="1"/>
</dbReference>
<dbReference type="InterPro" id="IPR000477">
    <property type="entry name" value="RT_dom"/>
</dbReference>
<feature type="compositionally biased region" description="Polar residues" evidence="2">
    <location>
        <begin position="1107"/>
        <end position="1125"/>
    </location>
</feature>
<gene>
    <name evidence="5" type="ORF">MEDL_63624</name>
</gene>
<evidence type="ECO:0000313" key="5">
    <source>
        <dbReference type="EMBL" id="CAG2252023.1"/>
    </source>
</evidence>
<feature type="compositionally biased region" description="Basic and acidic residues" evidence="2">
    <location>
        <begin position="1054"/>
        <end position="1069"/>
    </location>
</feature>
<feature type="compositionally biased region" description="Polar residues" evidence="2">
    <location>
        <begin position="1542"/>
        <end position="1561"/>
    </location>
</feature>
<organism evidence="5 6">
    <name type="scientific">Mytilus edulis</name>
    <name type="common">Blue mussel</name>
    <dbReference type="NCBI Taxonomy" id="6550"/>
    <lineage>
        <taxon>Eukaryota</taxon>
        <taxon>Metazoa</taxon>
        <taxon>Spiralia</taxon>
        <taxon>Lophotrochozoa</taxon>
        <taxon>Mollusca</taxon>
        <taxon>Bivalvia</taxon>
        <taxon>Autobranchia</taxon>
        <taxon>Pteriomorphia</taxon>
        <taxon>Mytilida</taxon>
        <taxon>Mytiloidea</taxon>
        <taxon>Mytilidae</taxon>
        <taxon>Mytilinae</taxon>
        <taxon>Mytilus</taxon>
    </lineage>
</organism>
<feature type="domain" description="Integrase catalytic" evidence="4">
    <location>
        <begin position="1216"/>
        <end position="1373"/>
    </location>
</feature>
<dbReference type="Pfam" id="PF17919">
    <property type="entry name" value="RT_RNaseH_2"/>
    <property type="match status" value="1"/>
</dbReference>
<dbReference type="InterPro" id="IPR012337">
    <property type="entry name" value="RNaseH-like_sf"/>
</dbReference>
<evidence type="ECO:0000256" key="2">
    <source>
        <dbReference type="SAM" id="MobiDB-lite"/>
    </source>
</evidence>
<dbReference type="PROSITE" id="PS50878">
    <property type="entry name" value="RT_POL"/>
    <property type="match status" value="1"/>
</dbReference>
<dbReference type="Gene3D" id="3.30.420.10">
    <property type="entry name" value="Ribonuclease H-like superfamily/Ribonuclease H"/>
    <property type="match status" value="1"/>
</dbReference>
<dbReference type="CDD" id="cd09274">
    <property type="entry name" value="RNase_HI_RT_Ty3"/>
    <property type="match status" value="1"/>
</dbReference>
<dbReference type="CDD" id="cd01647">
    <property type="entry name" value="RT_LTR"/>
    <property type="match status" value="1"/>
</dbReference>
<dbReference type="InterPro" id="IPR050951">
    <property type="entry name" value="Retrovirus_Pol_polyprotein"/>
</dbReference>
<evidence type="ECO:0000259" key="4">
    <source>
        <dbReference type="PROSITE" id="PS50994"/>
    </source>
</evidence>
<keyword evidence="6" id="KW-1185">Reference proteome</keyword>
<dbReference type="InterPro" id="IPR043128">
    <property type="entry name" value="Rev_trsase/Diguanyl_cyclase"/>
</dbReference>
<proteinExistence type="predicted"/>